<keyword evidence="1" id="KW-1133">Transmembrane helix</keyword>
<keyword evidence="1" id="KW-0812">Transmembrane</keyword>
<feature type="transmembrane region" description="Helical" evidence="1">
    <location>
        <begin position="41"/>
        <end position="63"/>
    </location>
</feature>
<keyword evidence="3" id="KW-1185">Reference proteome</keyword>
<protein>
    <submittedName>
        <fullName evidence="2">Uncharacterized protein</fullName>
    </submittedName>
</protein>
<keyword evidence="1" id="KW-0472">Membrane</keyword>
<proteinExistence type="predicted"/>
<accession>A0A2P5HEL0</accession>
<dbReference type="InParanoid" id="A0A2P5HEL0"/>
<evidence type="ECO:0000313" key="2">
    <source>
        <dbReference type="EMBL" id="POS68693.1"/>
    </source>
</evidence>
<gene>
    <name evidence="2" type="ORF">DHEL01_v212910</name>
</gene>
<comment type="caution">
    <text evidence="2">The sequence shown here is derived from an EMBL/GenBank/DDBJ whole genome shotgun (WGS) entry which is preliminary data.</text>
</comment>
<feature type="non-terminal residue" evidence="2">
    <location>
        <position position="1"/>
    </location>
</feature>
<dbReference type="AlphaFoldDB" id="A0A2P5HEL0"/>
<dbReference type="Proteomes" id="UP000094444">
    <property type="component" value="Unassembled WGS sequence"/>
</dbReference>
<evidence type="ECO:0000256" key="1">
    <source>
        <dbReference type="SAM" id="Phobius"/>
    </source>
</evidence>
<evidence type="ECO:0000313" key="3">
    <source>
        <dbReference type="Proteomes" id="UP000094444"/>
    </source>
</evidence>
<dbReference type="EMBL" id="MAVT02003411">
    <property type="protein sequence ID" value="POS68693.1"/>
    <property type="molecule type" value="Genomic_DNA"/>
</dbReference>
<organism evidence="2 3">
    <name type="scientific">Diaporthe helianthi</name>
    <dbReference type="NCBI Taxonomy" id="158607"/>
    <lineage>
        <taxon>Eukaryota</taxon>
        <taxon>Fungi</taxon>
        <taxon>Dikarya</taxon>
        <taxon>Ascomycota</taxon>
        <taxon>Pezizomycotina</taxon>
        <taxon>Sordariomycetes</taxon>
        <taxon>Sordariomycetidae</taxon>
        <taxon>Diaporthales</taxon>
        <taxon>Diaporthaceae</taxon>
        <taxon>Diaporthe</taxon>
    </lineage>
</organism>
<reference evidence="2" key="1">
    <citation type="submission" date="2017-09" db="EMBL/GenBank/DDBJ databases">
        <title>Polyketide synthases of a Diaporthe helianthi virulent isolate.</title>
        <authorList>
            <person name="Baroncelli R."/>
        </authorList>
    </citation>
    <scope>NUCLEOTIDE SEQUENCE [LARGE SCALE GENOMIC DNA]</scope>
    <source>
        <strain evidence="2">7/96</strain>
    </source>
</reference>
<name>A0A2P5HEL0_DIAHE</name>
<sequence length="176" mass="20357">SIYTLYPLLLSHQHSPFPTLYFTPFNQPTLIPCRPSARRKILVSFISSLTIDPYILFLGYIYLTIQDRLTLHQKEKPFELGKQYELVKKHHNLFRHLYNLMDGDTFCVHLTEKAVGEVRNLFQDGHKVYLKVTKLHPIRSNYSQRLGRGQVCTNGRGDCWSEADEQATHGAPKQAA</sequence>